<accession>A0A0E0BS66</accession>
<protein>
    <submittedName>
        <fullName evidence="1">Uncharacterized protein</fullName>
    </submittedName>
</protein>
<dbReference type="Gramene" id="OGLUM12G11970.2">
    <property type="protein sequence ID" value="OGLUM12G11970.2"/>
    <property type="gene ID" value="OGLUM12G11970"/>
</dbReference>
<name>A0A0E0BS66_9ORYZ</name>
<evidence type="ECO:0000313" key="2">
    <source>
        <dbReference type="Proteomes" id="UP000026961"/>
    </source>
</evidence>
<dbReference type="AlphaFoldDB" id="A0A0E0BS66"/>
<sequence length="299" mass="32657">MAFTEEILCAKNALAASLESSADHRSLPATNEHSVWLEEIFNRSALCKEFWVGEDLVVDALAVVGQDLLNGLCGLDRDSGLLNNDLVRLGDISNHPSSTLPVGEVSSLACSKTTGLGGGVDRYKDDVCLGDMLLHISAEEEVPASALLHDLIEARLVDRELFAVPGINARLGNVNNHHLDCWAFEGNDGHGWAADIASSNAADLHHLLSLINPRSMHEIMKNLTRSQELKTDLEENTDREEKWEAASCMQREAAYDMHSEGGLSSLYAPSHKPSRSDLPPLRKIYRVKAGQKSGINEQV</sequence>
<proteinExistence type="predicted"/>
<reference evidence="1" key="1">
    <citation type="submission" date="2015-04" db="UniProtKB">
        <authorList>
            <consortium name="EnsemblPlants"/>
        </authorList>
    </citation>
    <scope>IDENTIFICATION</scope>
</reference>
<dbReference type="HOGENOM" id="CLU_931829_0_0_1"/>
<keyword evidence="2" id="KW-1185">Reference proteome</keyword>
<organism evidence="1">
    <name type="scientific">Oryza glumipatula</name>
    <dbReference type="NCBI Taxonomy" id="40148"/>
    <lineage>
        <taxon>Eukaryota</taxon>
        <taxon>Viridiplantae</taxon>
        <taxon>Streptophyta</taxon>
        <taxon>Embryophyta</taxon>
        <taxon>Tracheophyta</taxon>
        <taxon>Spermatophyta</taxon>
        <taxon>Magnoliopsida</taxon>
        <taxon>Liliopsida</taxon>
        <taxon>Poales</taxon>
        <taxon>Poaceae</taxon>
        <taxon>BOP clade</taxon>
        <taxon>Oryzoideae</taxon>
        <taxon>Oryzeae</taxon>
        <taxon>Oryzinae</taxon>
        <taxon>Oryza</taxon>
    </lineage>
</organism>
<reference evidence="1" key="2">
    <citation type="submission" date="2018-05" db="EMBL/GenBank/DDBJ databases">
        <title>OgluRS3 (Oryza glumaepatula Reference Sequence Version 3).</title>
        <authorList>
            <person name="Zhang J."/>
            <person name="Kudrna D."/>
            <person name="Lee S."/>
            <person name="Talag J."/>
            <person name="Welchert J."/>
            <person name="Wing R.A."/>
        </authorList>
    </citation>
    <scope>NUCLEOTIDE SEQUENCE [LARGE SCALE GENOMIC DNA]</scope>
</reference>
<dbReference type="Proteomes" id="UP000026961">
    <property type="component" value="Chromosome 12"/>
</dbReference>
<evidence type="ECO:0000313" key="1">
    <source>
        <dbReference type="EnsemblPlants" id="OGLUM12G11970.2"/>
    </source>
</evidence>
<dbReference type="EnsemblPlants" id="OGLUM12G11970.2">
    <property type="protein sequence ID" value="OGLUM12G11970.2"/>
    <property type="gene ID" value="OGLUM12G11970"/>
</dbReference>